<proteinExistence type="predicted"/>
<evidence type="ECO:0000313" key="3">
    <source>
        <dbReference type="Proteomes" id="UP000053240"/>
    </source>
</evidence>
<evidence type="ECO:0000313" key="2">
    <source>
        <dbReference type="EMBL" id="KPJ20225.1"/>
    </source>
</evidence>
<protein>
    <submittedName>
        <fullName evidence="2">Motile sperm domain-containing protein 2</fullName>
    </submittedName>
</protein>
<dbReference type="SUPFAM" id="SSF46938">
    <property type="entry name" value="CRAL/TRIO N-terminal domain"/>
    <property type="match status" value="1"/>
</dbReference>
<dbReference type="PROSITE" id="PS50191">
    <property type="entry name" value="CRAL_TRIO"/>
    <property type="match status" value="1"/>
</dbReference>
<dbReference type="OrthoDB" id="75724at2759"/>
<dbReference type="InterPro" id="IPR053012">
    <property type="entry name" value="ER-organelle_contact"/>
</dbReference>
<gene>
    <name evidence="2" type="ORF">RR48_01793</name>
</gene>
<dbReference type="GO" id="GO:0140284">
    <property type="term" value="C:endoplasmic reticulum-endosome membrane contact site"/>
    <property type="evidence" value="ECO:0007669"/>
    <property type="project" value="TreeGrafter"/>
</dbReference>
<dbReference type="PANTHER" id="PTHR46384">
    <property type="entry name" value="MOTILE SPERM DOMAIN-CONTAINING PROTEIN 2"/>
    <property type="match status" value="1"/>
</dbReference>
<dbReference type="FunCoup" id="A0A0N1IB46">
    <property type="interactions" value="30"/>
</dbReference>
<dbReference type="GO" id="GO:0012505">
    <property type="term" value="C:endomembrane system"/>
    <property type="evidence" value="ECO:0007669"/>
    <property type="project" value="TreeGrafter"/>
</dbReference>
<keyword evidence="3" id="KW-1185">Reference proteome</keyword>
<dbReference type="InterPro" id="IPR036865">
    <property type="entry name" value="CRAL-TRIO_dom_sf"/>
</dbReference>
<dbReference type="CDD" id="cd00170">
    <property type="entry name" value="SEC14"/>
    <property type="match status" value="1"/>
</dbReference>
<dbReference type="STRING" id="76193.A0A0N1IB46"/>
<reference evidence="2 3" key="1">
    <citation type="journal article" date="2015" name="Nat. Commun.">
        <title>Outbred genome sequencing and CRISPR/Cas9 gene editing in butterflies.</title>
        <authorList>
            <person name="Li X."/>
            <person name="Fan D."/>
            <person name="Zhang W."/>
            <person name="Liu G."/>
            <person name="Zhang L."/>
            <person name="Zhao L."/>
            <person name="Fang X."/>
            <person name="Chen L."/>
            <person name="Dong Y."/>
            <person name="Chen Y."/>
            <person name="Ding Y."/>
            <person name="Zhao R."/>
            <person name="Feng M."/>
            <person name="Zhu Y."/>
            <person name="Feng Y."/>
            <person name="Jiang X."/>
            <person name="Zhu D."/>
            <person name="Xiang H."/>
            <person name="Feng X."/>
            <person name="Li S."/>
            <person name="Wang J."/>
            <person name="Zhang G."/>
            <person name="Kronforst M.R."/>
            <person name="Wang W."/>
        </authorList>
    </citation>
    <scope>NUCLEOTIDE SEQUENCE [LARGE SCALE GENOMIC DNA]</scope>
    <source>
        <strain evidence="2">Ya'a_city_454_Pm</strain>
        <tissue evidence="2">Whole body</tissue>
    </source>
</reference>
<dbReference type="Pfam" id="PF00650">
    <property type="entry name" value="CRAL_TRIO"/>
    <property type="match status" value="1"/>
</dbReference>
<dbReference type="SMART" id="SM00516">
    <property type="entry name" value="SEC14"/>
    <property type="match status" value="1"/>
</dbReference>
<feature type="domain" description="CRAL-TRIO" evidence="1">
    <location>
        <begin position="75"/>
        <end position="231"/>
    </location>
</feature>
<dbReference type="InterPro" id="IPR001251">
    <property type="entry name" value="CRAL-TRIO_dom"/>
</dbReference>
<accession>A0A0N1IB46</accession>
<dbReference type="AlphaFoldDB" id="A0A0N1IB46"/>
<dbReference type="InterPro" id="IPR036273">
    <property type="entry name" value="CRAL/TRIO_N_dom_sf"/>
</dbReference>
<organism evidence="2 3">
    <name type="scientific">Papilio machaon</name>
    <name type="common">Old World swallowtail butterfly</name>
    <dbReference type="NCBI Taxonomy" id="76193"/>
    <lineage>
        <taxon>Eukaryota</taxon>
        <taxon>Metazoa</taxon>
        <taxon>Ecdysozoa</taxon>
        <taxon>Arthropoda</taxon>
        <taxon>Hexapoda</taxon>
        <taxon>Insecta</taxon>
        <taxon>Pterygota</taxon>
        <taxon>Neoptera</taxon>
        <taxon>Endopterygota</taxon>
        <taxon>Lepidoptera</taxon>
        <taxon>Glossata</taxon>
        <taxon>Ditrysia</taxon>
        <taxon>Papilionoidea</taxon>
        <taxon>Papilionidae</taxon>
        <taxon>Papilioninae</taxon>
        <taxon>Papilio</taxon>
    </lineage>
</organism>
<dbReference type="InParanoid" id="A0A0N1IB46"/>
<dbReference type="Proteomes" id="UP000053240">
    <property type="component" value="Unassembled WGS sequence"/>
</dbReference>
<evidence type="ECO:0000259" key="1">
    <source>
        <dbReference type="PROSITE" id="PS50191"/>
    </source>
</evidence>
<dbReference type="EMBL" id="KQ459736">
    <property type="protein sequence ID" value="KPJ20225.1"/>
    <property type="molecule type" value="Genomic_DNA"/>
</dbReference>
<dbReference type="PANTHER" id="PTHR46384:SF1">
    <property type="entry name" value="MOTILE SPERM DOMAIN-CONTAINING PROTEIN 2"/>
    <property type="match status" value="1"/>
</dbReference>
<sequence>MEKVLEVRNMFEAKIKQGIPNPPGEFDHRDLERVNSDKYIKRILDHCENNVKSATKMLWDILIWRKQNNVYNIKEQVNIDYLKSGIFFPHGRDKDGSLLFITKWKLYNKGQMNTEELKKVIIYWLERMEKKEDGHPISLFLDMNECGVRNMDIDLVMYLVSLLKNYYPMFVNYSIIFQMPWIMSAGFKLIKGLFPAKAVERFRFTTKDTLKDLVAPDQALVCWGGNDPYVFEFIPEDAE</sequence>
<dbReference type="SUPFAM" id="SSF52087">
    <property type="entry name" value="CRAL/TRIO domain"/>
    <property type="match status" value="1"/>
</dbReference>
<dbReference type="Gene3D" id="3.40.525.10">
    <property type="entry name" value="CRAL-TRIO lipid binding domain"/>
    <property type="match status" value="1"/>
</dbReference>
<name>A0A0N1IB46_PAPMA</name>